<feature type="transmembrane region" description="Helical" evidence="1">
    <location>
        <begin position="48"/>
        <end position="64"/>
    </location>
</feature>
<accession>A0ABT0LF27</accession>
<dbReference type="RefSeq" id="WP_248941693.1">
    <property type="nucleotide sequence ID" value="NZ_JAKIKS010000082.1"/>
</dbReference>
<evidence type="ECO:0000256" key="1">
    <source>
        <dbReference type="SAM" id="Phobius"/>
    </source>
</evidence>
<organism evidence="2 3">
    <name type="scientific">Shewanella surugensis</name>
    <dbReference type="NCBI Taxonomy" id="212020"/>
    <lineage>
        <taxon>Bacteria</taxon>
        <taxon>Pseudomonadati</taxon>
        <taxon>Pseudomonadota</taxon>
        <taxon>Gammaproteobacteria</taxon>
        <taxon>Alteromonadales</taxon>
        <taxon>Shewanellaceae</taxon>
        <taxon>Shewanella</taxon>
    </lineage>
</organism>
<gene>
    <name evidence="2" type="ORF">L2764_17905</name>
</gene>
<comment type="caution">
    <text evidence="2">The sequence shown here is derived from an EMBL/GenBank/DDBJ whole genome shotgun (WGS) entry which is preliminary data.</text>
</comment>
<evidence type="ECO:0000313" key="2">
    <source>
        <dbReference type="EMBL" id="MCL1126304.1"/>
    </source>
</evidence>
<proteinExistence type="predicted"/>
<sequence>MLCTHCHKSFQISKVENQRGKGLNSQIQCPLCEAWLGRNPILSRLKMVGFYIGAFAIAACYWAPEYKNIAIPVTILSIIVLLVSHLMDHLYVTEAPVIPEINNDEHRRKYR</sequence>
<reference evidence="2 3" key="1">
    <citation type="submission" date="2022-01" db="EMBL/GenBank/DDBJ databases">
        <title>Whole genome-based taxonomy of the Shewanellaceae.</title>
        <authorList>
            <person name="Martin-Rodriguez A.J."/>
        </authorList>
    </citation>
    <scope>NUCLEOTIDE SEQUENCE [LARGE SCALE GENOMIC DNA]</scope>
    <source>
        <strain evidence="2 3">DSM 17177</strain>
    </source>
</reference>
<keyword evidence="1" id="KW-1133">Transmembrane helix</keyword>
<keyword evidence="1" id="KW-0812">Transmembrane</keyword>
<name>A0ABT0LF27_9GAMM</name>
<evidence type="ECO:0008006" key="4">
    <source>
        <dbReference type="Google" id="ProtNLM"/>
    </source>
</evidence>
<feature type="transmembrane region" description="Helical" evidence="1">
    <location>
        <begin position="70"/>
        <end position="87"/>
    </location>
</feature>
<keyword evidence="1" id="KW-0472">Membrane</keyword>
<evidence type="ECO:0000313" key="3">
    <source>
        <dbReference type="Proteomes" id="UP001203423"/>
    </source>
</evidence>
<protein>
    <recommendedName>
        <fullName evidence="4">DUF3624 domain-containing protein</fullName>
    </recommendedName>
</protein>
<dbReference type="EMBL" id="JAKIKS010000082">
    <property type="protein sequence ID" value="MCL1126304.1"/>
    <property type="molecule type" value="Genomic_DNA"/>
</dbReference>
<keyword evidence="3" id="KW-1185">Reference proteome</keyword>
<dbReference type="Proteomes" id="UP001203423">
    <property type="component" value="Unassembled WGS sequence"/>
</dbReference>